<keyword evidence="4" id="KW-0805">Transcription regulation</keyword>
<dbReference type="GO" id="GO:0035267">
    <property type="term" value="C:NuA4 histone acetyltransferase complex"/>
    <property type="evidence" value="ECO:0007669"/>
    <property type="project" value="TreeGrafter"/>
</dbReference>
<keyword evidence="6" id="KW-0539">Nucleus</keyword>
<proteinExistence type="inferred from homology"/>
<protein>
    <recommendedName>
        <fullName evidence="10">Chromatin modification-related protein EAF7</fullName>
    </recommendedName>
</protein>
<gene>
    <name evidence="8" type="ORF">PhCBS80983_g04623</name>
</gene>
<sequence>MSDKDPADLPTPTTPIPTWTPEQEIALFHALTKFRPVGVHKHFRMLSVQRFVAASTGVSFTIAQLWAHLATFYELDALDAMADETDDDITFEARRRRSGYPFKVVAEFQLPSEEFENLIVEQRKAASPTPVESTPEPEEEDKAPPATAPAKRGVGRPRKATKKEQPLSEPPMRRTRAASGSAAVTNTPTPATKRPRRNA</sequence>
<evidence type="ECO:0000313" key="9">
    <source>
        <dbReference type="Proteomes" id="UP000318582"/>
    </source>
</evidence>
<evidence type="ECO:0000256" key="2">
    <source>
        <dbReference type="ARBA" id="ARBA00007117"/>
    </source>
</evidence>
<dbReference type="AlphaFoldDB" id="A0A507DZB0"/>
<dbReference type="STRING" id="109895.A0A507DZB0"/>
<evidence type="ECO:0000313" key="8">
    <source>
        <dbReference type="EMBL" id="TPX56298.1"/>
    </source>
</evidence>
<comment type="subcellular location">
    <subcellularLocation>
        <location evidence="1">Nucleus</location>
    </subcellularLocation>
</comment>
<accession>A0A507DZB0</accession>
<feature type="region of interest" description="Disordered" evidence="7">
    <location>
        <begin position="123"/>
        <end position="199"/>
    </location>
</feature>
<evidence type="ECO:0000256" key="7">
    <source>
        <dbReference type="SAM" id="MobiDB-lite"/>
    </source>
</evidence>
<dbReference type="PANTHER" id="PTHR13581">
    <property type="entry name" value="MRG-BINDING PROTEIN"/>
    <property type="match status" value="1"/>
</dbReference>
<comment type="caution">
    <text evidence="8">The sequence shown here is derived from an EMBL/GenBank/DDBJ whole genome shotgun (WGS) entry which is preliminary data.</text>
</comment>
<evidence type="ECO:0008006" key="10">
    <source>
        <dbReference type="Google" id="ProtNLM"/>
    </source>
</evidence>
<reference evidence="8 9" key="1">
    <citation type="journal article" date="2019" name="Sci. Rep.">
        <title>Comparative genomics of chytrid fungi reveal insights into the obligate biotrophic and pathogenic lifestyle of Synchytrium endobioticum.</title>
        <authorList>
            <person name="van de Vossenberg B.T.L.H."/>
            <person name="Warris S."/>
            <person name="Nguyen H.D.T."/>
            <person name="van Gent-Pelzer M.P.E."/>
            <person name="Joly D.L."/>
            <person name="van de Geest H.C."/>
            <person name="Bonants P.J.M."/>
            <person name="Smith D.S."/>
            <person name="Levesque C.A."/>
            <person name="van der Lee T.A.J."/>
        </authorList>
    </citation>
    <scope>NUCLEOTIDE SEQUENCE [LARGE SCALE GENOMIC DNA]</scope>
    <source>
        <strain evidence="8 9">CBS 809.83</strain>
    </source>
</reference>
<dbReference type="GO" id="GO:0006357">
    <property type="term" value="P:regulation of transcription by RNA polymerase II"/>
    <property type="evidence" value="ECO:0007669"/>
    <property type="project" value="TreeGrafter"/>
</dbReference>
<evidence type="ECO:0000256" key="6">
    <source>
        <dbReference type="ARBA" id="ARBA00023242"/>
    </source>
</evidence>
<evidence type="ECO:0000256" key="1">
    <source>
        <dbReference type="ARBA" id="ARBA00004123"/>
    </source>
</evidence>
<organism evidence="8 9">
    <name type="scientific">Powellomyces hirtus</name>
    <dbReference type="NCBI Taxonomy" id="109895"/>
    <lineage>
        <taxon>Eukaryota</taxon>
        <taxon>Fungi</taxon>
        <taxon>Fungi incertae sedis</taxon>
        <taxon>Chytridiomycota</taxon>
        <taxon>Chytridiomycota incertae sedis</taxon>
        <taxon>Chytridiomycetes</taxon>
        <taxon>Spizellomycetales</taxon>
        <taxon>Powellomycetaceae</taxon>
        <taxon>Powellomyces</taxon>
    </lineage>
</organism>
<name>A0A507DZB0_9FUNG</name>
<dbReference type="GO" id="GO:0005634">
    <property type="term" value="C:nucleus"/>
    <property type="evidence" value="ECO:0007669"/>
    <property type="project" value="UniProtKB-SubCell"/>
</dbReference>
<comment type="similarity">
    <text evidence="2">Belongs to the EAF7 family.</text>
</comment>
<dbReference type="Pfam" id="PF07904">
    <property type="entry name" value="Eaf7"/>
    <property type="match status" value="1"/>
</dbReference>
<keyword evidence="5" id="KW-0804">Transcription</keyword>
<evidence type="ECO:0000256" key="4">
    <source>
        <dbReference type="ARBA" id="ARBA00023015"/>
    </source>
</evidence>
<dbReference type="PANTHER" id="PTHR13581:SF5">
    <property type="entry name" value="MRG_MORF4L-BINDING PROTEIN"/>
    <property type="match status" value="1"/>
</dbReference>
<evidence type="ECO:0000256" key="3">
    <source>
        <dbReference type="ARBA" id="ARBA00022853"/>
    </source>
</evidence>
<dbReference type="GO" id="GO:0006325">
    <property type="term" value="P:chromatin organization"/>
    <property type="evidence" value="ECO:0007669"/>
    <property type="project" value="UniProtKB-KW"/>
</dbReference>
<keyword evidence="9" id="KW-1185">Reference proteome</keyword>
<dbReference type="InterPro" id="IPR012423">
    <property type="entry name" value="Eaf7/MRGBP"/>
</dbReference>
<evidence type="ECO:0000256" key="5">
    <source>
        <dbReference type="ARBA" id="ARBA00023163"/>
    </source>
</evidence>
<dbReference type="Proteomes" id="UP000318582">
    <property type="component" value="Unassembled WGS sequence"/>
</dbReference>
<keyword evidence="3" id="KW-0156">Chromatin regulator</keyword>
<dbReference type="EMBL" id="QEAQ01000079">
    <property type="protein sequence ID" value="TPX56298.1"/>
    <property type="molecule type" value="Genomic_DNA"/>
</dbReference>